<organism evidence="2">
    <name type="scientific">Anguilla anguilla</name>
    <name type="common">European freshwater eel</name>
    <name type="synonym">Muraena anguilla</name>
    <dbReference type="NCBI Taxonomy" id="7936"/>
    <lineage>
        <taxon>Eukaryota</taxon>
        <taxon>Metazoa</taxon>
        <taxon>Chordata</taxon>
        <taxon>Craniata</taxon>
        <taxon>Vertebrata</taxon>
        <taxon>Euteleostomi</taxon>
        <taxon>Actinopterygii</taxon>
        <taxon>Neopterygii</taxon>
        <taxon>Teleostei</taxon>
        <taxon>Anguilliformes</taxon>
        <taxon>Anguillidae</taxon>
        <taxon>Anguilla</taxon>
    </lineage>
</organism>
<dbReference type="Gene3D" id="2.60.40.420">
    <property type="entry name" value="Cupredoxins - blue copper proteins"/>
    <property type="match status" value="1"/>
</dbReference>
<reference evidence="2" key="1">
    <citation type="submission" date="2014-11" db="EMBL/GenBank/DDBJ databases">
        <authorList>
            <person name="Amaro Gonzalez C."/>
        </authorList>
    </citation>
    <scope>NUCLEOTIDE SEQUENCE</scope>
</reference>
<name>A0A0E9SUB4_ANGAN</name>
<reference evidence="2" key="2">
    <citation type="journal article" date="2015" name="Fish Shellfish Immunol.">
        <title>Early steps in the European eel (Anguilla anguilla)-Vibrio vulnificus interaction in the gills: Role of the RtxA13 toxin.</title>
        <authorList>
            <person name="Callol A."/>
            <person name="Pajuelo D."/>
            <person name="Ebbesson L."/>
            <person name="Teles M."/>
            <person name="MacKenzie S."/>
            <person name="Amaro C."/>
        </authorList>
    </citation>
    <scope>NUCLEOTIDE SEQUENCE</scope>
</reference>
<dbReference type="EMBL" id="GBXM01063623">
    <property type="protein sequence ID" value="JAH44954.1"/>
    <property type="molecule type" value="Transcribed_RNA"/>
</dbReference>
<sequence>MARERVFKARAKKQYHTINGYANSTLQGLKMCRRNNVIWHLIGMGSSPEIHSIQFQDHTLQVKNHRKVSLEVTPMTLATAEMKPTAVGKFLISCQIHSHQKLE</sequence>
<dbReference type="InterPro" id="IPR001117">
    <property type="entry name" value="Cu-oxidase_2nd"/>
</dbReference>
<dbReference type="InterPro" id="IPR008972">
    <property type="entry name" value="Cupredoxin"/>
</dbReference>
<proteinExistence type="predicted"/>
<dbReference type="AlphaFoldDB" id="A0A0E9SUB4"/>
<dbReference type="Pfam" id="PF00394">
    <property type="entry name" value="Cu-oxidase"/>
    <property type="match status" value="1"/>
</dbReference>
<dbReference type="SUPFAM" id="SSF49503">
    <property type="entry name" value="Cupredoxins"/>
    <property type="match status" value="1"/>
</dbReference>
<protein>
    <recommendedName>
        <fullName evidence="1">Plastocyanin-like domain-containing protein</fullName>
    </recommendedName>
</protein>
<accession>A0A0E9SUB4</accession>
<feature type="domain" description="Plastocyanin-like" evidence="1">
    <location>
        <begin position="11"/>
        <end position="94"/>
    </location>
</feature>
<evidence type="ECO:0000259" key="1">
    <source>
        <dbReference type="Pfam" id="PF00394"/>
    </source>
</evidence>
<evidence type="ECO:0000313" key="2">
    <source>
        <dbReference type="EMBL" id="JAH44954.1"/>
    </source>
</evidence>